<evidence type="ECO:0000256" key="3">
    <source>
        <dbReference type="ARBA" id="ARBA00023163"/>
    </source>
</evidence>
<feature type="region of interest" description="Disordered" evidence="5">
    <location>
        <begin position="127"/>
        <end position="159"/>
    </location>
</feature>
<evidence type="ECO:0000313" key="7">
    <source>
        <dbReference type="Proteomes" id="UP000695000"/>
    </source>
</evidence>
<feature type="compositionally biased region" description="Low complexity" evidence="5">
    <location>
        <begin position="62"/>
        <end position="77"/>
    </location>
</feature>
<name>A0ABM1M736_NICVS</name>
<dbReference type="InterPro" id="IPR046347">
    <property type="entry name" value="bZIP_sf"/>
</dbReference>
<dbReference type="SUPFAM" id="SSF57959">
    <property type="entry name" value="Leucine zipper domain"/>
    <property type="match status" value="1"/>
</dbReference>
<dbReference type="InterPro" id="IPR004827">
    <property type="entry name" value="bZIP"/>
</dbReference>
<keyword evidence="4" id="KW-0175">Coiled coil</keyword>
<dbReference type="RefSeq" id="XP_017770386.1">
    <property type="nucleotide sequence ID" value="XM_017914897.1"/>
</dbReference>
<accession>A0ABM1M736</accession>
<feature type="domain" description="BZIP" evidence="6">
    <location>
        <begin position="148"/>
        <end position="211"/>
    </location>
</feature>
<keyword evidence="1" id="KW-0805">Transcription regulation</keyword>
<dbReference type="SMART" id="SM00338">
    <property type="entry name" value="BRLZ"/>
    <property type="match status" value="1"/>
</dbReference>
<dbReference type="PRINTS" id="PR00042">
    <property type="entry name" value="LEUZIPPRFOS"/>
</dbReference>
<evidence type="ECO:0000256" key="5">
    <source>
        <dbReference type="SAM" id="MobiDB-lite"/>
    </source>
</evidence>
<proteinExistence type="predicted"/>
<keyword evidence="7" id="KW-1185">Reference proteome</keyword>
<evidence type="ECO:0000256" key="4">
    <source>
        <dbReference type="SAM" id="Coils"/>
    </source>
</evidence>
<dbReference type="PANTHER" id="PTHR23351:SF24">
    <property type="entry name" value="ACTIVATING TRANSCRIPTION FACTOR 3-RELATED"/>
    <property type="match status" value="1"/>
</dbReference>
<protein>
    <submittedName>
        <fullName evidence="8 9">Activating transcription factor 3</fullName>
    </submittedName>
</protein>
<dbReference type="PANTHER" id="PTHR23351">
    <property type="entry name" value="FOS TRANSCRIPTION FACTOR-RELATED"/>
    <property type="match status" value="1"/>
</dbReference>
<dbReference type="PROSITE" id="PS50217">
    <property type="entry name" value="BZIP"/>
    <property type="match status" value="1"/>
</dbReference>
<evidence type="ECO:0000259" key="6">
    <source>
        <dbReference type="PROSITE" id="PS50217"/>
    </source>
</evidence>
<dbReference type="GeneID" id="108558091"/>
<dbReference type="RefSeq" id="XP_017770385.1">
    <property type="nucleotide sequence ID" value="XM_017914896.1"/>
</dbReference>
<keyword evidence="3" id="KW-0804">Transcription</keyword>
<dbReference type="PROSITE" id="PS00036">
    <property type="entry name" value="BZIP_BASIC"/>
    <property type="match status" value="1"/>
</dbReference>
<evidence type="ECO:0000256" key="2">
    <source>
        <dbReference type="ARBA" id="ARBA00023125"/>
    </source>
</evidence>
<sequence length="326" mass="36878">MYNLNINMATSAGNPVNNLLAVENNCTTPRTPEILNSLIAMTTNPLDNYNFGDVAPKKFHPNNMSSDSNSSSCSQESRTPTNVFSSVQQTCSQLIKAGLKLSIEQKRKLQSDSEDLLDLDKVKRIKKNESESEEDKYQNPNGLTAEDEERRRRRRERNKIAATKCRMKKRERTANLVTESETLESQNIELKSQIQELKKESAKLADMLNLHKTNCQKNIRPSQNRLLDANHSYSLPSSTDNNYRIPATTADSYNRPSSIGNYHFSKNTIQYPNKIIVESVNDDATYQTNLTNLDDPSDSYVYDQQCHNYSSSQQGYGNHGIDGCMA</sequence>
<gene>
    <name evidence="8 9" type="primary">LOC108558091</name>
</gene>
<keyword evidence="2" id="KW-0238">DNA-binding</keyword>
<evidence type="ECO:0000256" key="1">
    <source>
        <dbReference type="ARBA" id="ARBA00023015"/>
    </source>
</evidence>
<dbReference type="Gene3D" id="1.20.5.170">
    <property type="match status" value="1"/>
</dbReference>
<dbReference type="CDD" id="cd14722">
    <property type="entry name" value="bZIP_ATF3"/>
    <property type="match status" value="1"/>
</dbReference>
<dbReference type="Proteomes" id="UP000695000">
    <property type="component" value="Unplaced"/>
</dbReference>
<feature type="region of interest" description="Disordered" evidence="5">
    <location>
        <begin position="60"/>
        <end position="80"/>
    </location>
</feature>
<evidence type="ECO:0000313" key="8">
    <source>
        <dbReference type="RefSeq" id="XP_017770385.1"/>
    </source>
</evidence>
<organism evidence="7 9">
    <name type="scientific">Nicrophorus vespilloides</name>
    <name type="common">Boreal carrion beetle</name>
    <dbReference type="NCBI Taxonomy" id="110193"/>
    <lineage>
        <taxon>Eukaryota</taxon>
        <taxon>Metazoa</taxon>
        <taxon>Ecdysozoa</taxon>
        <taxon>Arthropoda</taxon>
        <taxon>Hexapoda</taxon>
        <taxon>Insecta</taxon>
        <taxon>Pterygota</taxon>
        <taxon>Neoptera</taxon>
        <taxon>Endopterygota</taxon>
        <taxon>Coleoptera</taxon>
        <taxon>Polyphaga</taxon>
        <taxon>Staphyliniformia</taxon>
        <taxon>Silphidae</taxon>
        <taxon>Nicrophorinae</taxon>
        <taxon>Nicrophorus</taxon>
    </lineage>
</organism>
<reference evidence="8 9" key="1">
    <citation type="submission" date="2025-05" db="UniProtKB">
        <authorList>
            <consortium name="RefSeq"/>
        </authorList>
    </citation>
    <scope>IDENTIFICATION</scope>
    <source>
        <tissue evidence="8 9">Whole Larva</tissue>
    </source>
</reference>
<feature type="coiled-coil region" evidence="4">
    <location>
        <begin position="180"/>
        <end position="214"/>
    </location>
</feature>
<evidence type="ECO:0000313" key="9">
    <source>
        <dbReference type="RefSeq" id="XP_017770386.1"/>
    </source>
</evidence>
<dbReference type="InterPro" id="IPR000837">
    <property type="entry name" value="AP-1"/>
</dbReference>
<dbReference type="Pfam" id="PF00170">
    <property type="entry name" value="bZIP_1"/>
    <property type="match status" value="1"/>
</dbReference>